<comment type="caution">
    <text evidence="15">The sequence shown here is derived from an EMBL/GenBank/DDBJ whole genome shotgun (WGS) entry which is preliminary data.</text>
</comment>
<dbReference type="SMART" id="SM00665">
    <property type="entry name" value="B561"/>
    <property type="match status" value="1"/>
</dbReference>
<keyword evidence="7" id="KW-0249">Electron transport</keyword>
<feature type="domain" description="Cytochrome b561" evidence="14">
    <location>
        <begin position="15"/>
        <end position="214"/>
    </location>
</feature>
<keyword evidence="4" id="KW-0349">Heme</keyword>
<feature type="transmembrane region" description="Helical" evidence="13">
    <location>
        <begin position="124"/>
        <end position="143"/>
    </location>
</feature>
<dbReference type="EC" id="7.2.1.3" evidence="11"/>
<evidence type="ECO:0000256" key="3">
    <source>
        <dbReference type="ARBA" id="ARBA00022448"/>
    </source>
</evidence>
<feature type="transmembrane region" description="Helical" evidence="13">
    <location>
        <begin position="86"/>
        <end position="104"/>
    </location>
</feature>
<gene>
    <name evidence="15" type="ORF">Cgig2_004429</name>
</gene>
<keyword evidence="8 13" id="KW-1133">Transmembrane helix</keyword>
<evidence type="ECO:0000256" key="10">
    <source>
        <dbReference type="ARBA" id="ARBA00023136"/>
    </source>
</evidence>
<keyword evidence="16" id="KW-1185">Reference proteome</keyword>
<evidence type="ECO:0000256" key="7">
    <source>
        <dbReference type="ARBA" id="ARBA00022982"/>
    </source>
</evidence>
<dbReference type="PANTHER" id="PTHR10106:SF43">
    <property type="entry name" value="CYTOCHROME B561 FAMILY PROTEIN, EXPRESSED"/>
    <property type="match status" value="1"/>
</dbReference>
<dbReference type="Gene3D" id="1.20.120.1770">
    <property type="match status" value="1"/>
</dbReference>
<comment type="catalytic activity">
    <reaction evidence="12">
        <text>Fe(3+)(out) + L-ascorbate(in) = monodehydro-L-ascorbate radical(in) + Fe(2+)(out) + H(+)</text>
        <dbReference type="Rhea" id="RHEA:30403"/>
        <dbReference type="ChEBI" id="CHEBI:15378"/>
        <dbReference type="ChEBI" id="CHEBI:29033"/>
        <dbReference type="ChEBI" id="CHEBI:29034"/>
        <dbReference type="ChEBI" id="CHEBI:38290"/>
        <dbReference type="ChEBI" id="CHEBI:59513"/>
        <dbReference type="EC" id="7.2.1.3"/>
    </reaction>
</comment>
<keyword evidence="6" id="KW-0479">Metal-binding</keyword>
<dbReference type="Pfam" id="PF03188">
    <property type="entry name" value="Cytochrom_B561"/>
    <property type="match status" value="1"/>
</dbReference>
<name>A0A9Q1Q700_9CARY</name>
<accession>A0A9Q1Q700</accession>
<keyword evidence="5 13" id="KW-0812">Transmembrane</keyword>
<sequence>MKGSPRARPVAATVFAHVLAAAVIALVLVWLLHFREGLAFSSHVKSKIFNIHPLLMIVGVILIGGEAIMAYKTIPGERRVQKRVHFILHLLALLIGAIGIYAVFKFHEELSIPHVYTLHSWLGIITIFLYGLQWLSSFLIFALPHSRTATRAAVAPWHVFVGMVIFVLAICTALMGLGEKFIFLKLQRSQEALVVNFLGLLIILFGVSVVFGVSFSRL</sequence>
<reference evidence="15" key="1">
    <citation type="submission" date="2022-04" db="EMBL/GenBank/DDBJ databases">
        <title>Carnegiea gigantea Genome sequencing and assembly v2.</title>
        <authorList>
            <person name="Copetti D."/>
            <person name="Sanderson M.J."/>
            <person name="Burquez A."/>
            <person name="Wojciechowski M.F."/>
        </authorList>
    </citation>
    <scope>NUCLEOTIDE SEQUENCE</scope>
    <source>
        <strain evidence="15">SGP5-SGP5p</strain>
        <tissue evidence="15">Aerial part</tissue>
    </source>
</reference>
<proteinExistence type="predicted"/>
<comment type="cofactor">
    <cofactor evidence="1">
        <name>heme b</name>
        <dbReference type="ChEBI" id="CHEBI:60344"/>
    </cofactor>
</comment>
<feature type="transmembrane region" description="Helical" evidence="13">
    <location>
        <begin position="197"/>
        <end position="215"/>
    </location>
</feature>
<feature type="transmembrane region" description="Helical" evidence="13">
    <location>
        <begin position="155"/>
        <end position="177"/>
    </location>
</feature>
<dbReference type="InterPro" id="IPR006593">
    <property type="entry name" value="Cyt_b561/ferric_Rdtase_TM"/>
</dbReference>
<evidence type="ECO:0000256" key="6">
    <source>
        <dbReference type="ARBA" id="ARBA00022723"/>
    </source>
</evidence>
<dbReference type="CDD" id="cd08766">
    <property type="entry name" value="Cyt_b561_ACYB-1_like"/>
    <property type="match status" value="1"/>
</dbReference>
<dbReference type="GO" id="GO:0016020">
    <property type="term" value="C:membrane"/>
    <property type="evidence" value="ECO:0007669"/>
    <property type="project" value="UniProtKB-SubCell"/>
</dbReference>
<dbReference type="InterPro" id="IPR043205">
    <property type="entry name" value="CYB561/CYBRD1-like"/>
</dbReference>
<evidence type="ECO:0000259" key="14">
    <source>
        <dbReference type="PROSITE" id="PS50939"/>
    </source>
</evidence>
<dbReference type="GO" id="GO:0140571">
    <property type="term" value="F:transmembrane ascorbate ferrireductase activity"/>
    <property type="evidence" value="ECO:0007669"/>
    <property type="project" value="UniProtKB-EC"/>
</dbReference>
<evidence type="ECO:0000256" key="11">
    <source>
        <dbReference type="ARBA" id="ARBA00024225"/>
    </source>
</evidence>
<feature type="transmembrane region" description="Helical" evidence="13">
    <location>
        <begin position="12"/>
        <end position="34"/>
    </location>
</feature>
<keyword evidence="9" id="KW-0408">Iron</keyword>
<dbReference type="AlphaFoldDB" id="A0A9Q1Q700"/>
<dbReference type="OrthoDB" id="907479at2759"/>
<dbReference type="EMBL" id="JAKOGI010000689">
    <property type="protein sequence ID" value="KAJ8431397.1"/>
    <property type="molecule type" value="Genomic_DNA"/>
</dbReference>
<dbReference type="PROSITE" id="PS50939">
    <property type="entry name" value="CYTOCHROME_B561"/>
    <property type="match status" value="1"/>
</dbReference>
<dbReference type="FunFam" id="1.20.120.1770:FF:000001">
    <property type="entry name" value="Cytochrome b reductase 1"/>
    <property type="match status" value="1"/>
</dbReference>
<protein>
    <recommendedName>
        <fullName evidence="11">ascorbate ferrireductase (transmembrane)</fullName>
        <ecNumber evidence="11">7.2.1.3</ecNumber>
    </recommendedName>
</protein>
<evidence type="ECO:0000256" key="9">
    <source>
        <dbReference type="ARBA" id="ARBA00023004"/>
    </source>
</evidence>
<dbReference type="GO" id="GO:0046872">
    <property type="term" value="F:metal ion binding"/>
    <property type="evidence" value="ECO:0007669"/>
    <property type="project" value="UniProtKB-KW"/>
</dbReference>
<evidence type="ECO:0000256" key="8">
    <source>
        <dbReference type="ARBA" id="ARBA00022989"/>
    </source>
</evidence>
<evidence type="ECO:0000256" key="5">
    <source>
        <dbReference type="ARBA" id="ARBA00022692"/>
    </source>
</evidence>
<evidence type="ECO:0000313" key="15">
    <source>
        <dbReference type="EMBL" id="KAJ8431397.1"/>
    </source>
</evidence>
<evidence type="ECO:0000256" key="12">
    <source>
        <dbReference type="ARBA" id="ARBA00051575"/>
    </source>
</evidence>
<dbReference type="Proteomes" id="UP001153076">
    <property type="component" value="Unassembled WGS sequence"/>
</dbReference>
<keyword evidence="3" id="KW-0813">Transport</keyword>
<keyword evidence="10 13" id="KW-0472">Membrane</keyword>
<evidence type="ECO:0000256" key="2">
    <source>
        <dbReference type="ARBA" id="ARBA00004141"/>
    </source>
</evidence>
<evidence type="ECO:0000256" key="1">
    <source>
        <dbReference type="ARBA" id="ARBA00001970"/>
    </source>
</evidence>
<comment type="subcellular location">
    <subcellularLocation>
        <location evidence="2">Membrane</location>
        <topology evidence="2">Multi-pass membrane protein</topology>
    </subcellularLocation>
</comment>
<evidence type="ECO:0000256" key="4">
    <source>
        <dbReference type="ARBA" id="ARBA00022617"/>
    </source>
</evidence>
<dbReference type="PANTHER" id="PTHR10106">
    <property type="entry name" value="CYTOCHROME B561-RELATED"/>
    <property type="match status" value="1"/>
</dbReference>
<feature type="transmembrane region" description="Helical" evidence="13">
    <location>
        <begin position="54"/>
        <end position="74"/>
    </location>
</feature>
<evidence type="ECO:0000313" key="16">
    <source>
        <dbReference type="Proteomes" id="UP001153076"/>
    </source>
</evidence>
<organism evidence="15 16">
    <name type="scientific">Carnegiea gigantea</name>
    <dbReference type="NCBI Taxonomy" id="171969"/>
    <lineage>
        <taxon>Eukaryota</taxon>
        <taxon>Viridiplantae</taxon>
        <taxon>Streptophyta</taxon>
        <taxon>Embryophyta</taxon>
        <taxon>Tracheophyta</taxon>
        <taxon>Spermatophyta</taxon>
        <taxon>Magnoliopsida</taxon>
        <taxon>eudicotyledons</taxon>
        <taxon>Gunneridae</taxon>
        <taxon>Pentapetalae</taxon>
        <taxon>Caryophyllales</taxon>
        <taxon>Cactineae</taxon>
        <taxon>Cactaceae</taxon>
        <taxon>Cactoideae</taxon>
        <taxon>Echinocereeae</taxon>
        <taxon>Carnegiea</taxon>
    </lineage>
</organism>
<evidence type="ECO:0000256" key="13">
    <source>
        <dbReference type="SAM" id="Phobius"/>
    </source>
</evidence>